<dbReference type="EMBL" id="JAYGIM010000019">
    <property type="protein sequence ID" value="MEA5429214.1"/>
    <property type="molecule type" value="Genomic_DNA"/>
</dbReference>
<evidence type="ECO:0000256" key="1">
    <source>
        <dbReference type="SAM" id="SignalP"/>
    </source>
</evidence>
<evidence type="ECO:0000259" key="2">
    <source>
        <dbReference type="PROSITE" id="PS50853"/>
    </source>
</evidence>
<dbReference type="CDD" id="cd00063">
    <property type="entry name" value="FN3"/>
    <property type="match status" value="1"/>
</dbReference>
<dbReference type="InterPro" id="IPR013783">
    <property type="entry name" value="Ig-like_fold"/>
</dbReference>
<dbReference type="Proteomes" id="UP001302222">
    <property type="component" value="Unassembled WGS sequence"/>
</dbReference>
<feature type="signal peptide" evidence="1">
    <location>
        <begin position="1"/>
        <end position="28"/>
    </location>
</feature>
<evidence type="ECO:0000313" key="4">
    <source>
        <dbReference type="Proteomes" id="UP001302222"/>
    </source>
</evidence>
<dbReference type="InterPro" id="IPR039448">
    <property type="entry name" value="Beta_helix"/>
</dbReference>
<dbReference type="InterPro" id="IPR011635">
    <property type="entry name" value="CARDB"/>
</dbReference>
<dbReference type="InterPro" id="IPR036116">
    <property type="entry name" value="FN3_sf"/>
</dbReference>
<evidence type="ECO:0000313" key="3">
    <source>
        <dbReference type="EMBL" id="MEA5429214.1"/>
    </source>
</evidence>
<dbReference type="Gene3D" id="2.160.20.10">
    <property type="entry name" value="Single-stranded right-handed beta-helix, Pectin lyase-like"/>
    <property type="match status" value="1"/>
</dbReference>
<dbReference type="InterPro" id="IPR012334">
    <property type="entry name" value="Pectin_lyas_fold"/>
</dbReference>
<protein>
    <submittedName>
        <fullName evidence="3">CARDB domain-containing protein</fullName>
    </submittedName>
</protein>
<reference evidence="3 4" key="1">
    <citation type="submission" date="2023-12" db="EMBL/GenBank/DDBJ databases">
        <title>Novel species of the genus Arcicella isolated from rivers.</title>
        <authorList>
            <person name="Lu H."/>
        </authorList>
    </citation>
    <scope>NUCLEOTIDE SEQUENCE [LARGE SCALE GENOMIC DNA]</scope>
    <source>
        <strain evidence="3 4">DC25W</strain>
    </source>
</reference>
<dbReference type="InterPro" id="IPR006626">
    <property type="entry name" value="PbH1"/>
</dbReference>
<sequence length="2520" mass="274893">MKTQLPQKLKKLFNFCALITLFSFTSYAQTTVSGDVSGKWTKAKSPYIISGSVTVPSGATLTIDPGVEIRSSDYRNQISINGTLIAKGTVTDSIRFKGFANTNTSTVSTHGGSLQFGSGSKGSQLEYIVMDQWGDINYWSYYGAIYINSSDVSITKSTIRNSESFGIKVENNTISPKIANNNFQNNPYSIISYISTSSNISLNTNANIRLFTNYSTTQDGTLKKQGINSYFEINNNTLTISVSDTLTIEPGTEIRSNNYTDNFRVYGTLIAKGTATDSIRFKGFANPSYSTYSTNGGSLRFESGSKNSQLEYISMDKWGDANYYGNAIYINSSGVSITKSTIRNSENYGIYIENSAISPTITNNNFQNNPYGIGTSLSACSNVFSNINASIRLFSSSTTQDGILKKQAINSYFILDNNTVNISKDHTLTIEAGTEIRSNNYSDVFRVYGTLIAKGTATDSIRFRGFANPSYSTYSTHGGSLRFESSSKNSQLEYISMDKWGDANYWGNAIYINSTGVSIAKSTFRNSENYGIFIENSAISPTITNNNFQNNPYSIGTSLSACSNVFSNINASIRLFSTSTTQDGAFKKQGLNSYFLLDNNSINVSKDDTLIIEAGTEIRSNNYSDVFRVYGTLIAKGTATDSIRFRGFANPSYSTNSTHGGSLRFESGSKNSQLEYISMDKWGDTNYWGNAIYINSTGVSIAKSTFRNSESYGIYIASKSIYPTIQNNNFLNNPTDIFAYVENCGFFLNNVNAKILLNGGYMVSNSSLPFPGKNAYYILNGQLTVQTTYTLTIEAGTTIDFSKSYSFLSIYGTLRAIGTEVSPIQFIRLQAPDTYAYGGSVFINSSSTDSRLSYVLFDKLGSSYYGYPALSVYTNNFSINNITISNSLNNGLEYSATGSPRINTSNFYNNSKSGIYVSSGSPIFDKCNIYGNTDYGINNVSSSRADTVDARNSYWGDAKGPYHAKLNPQGVGNKVSDKVKFNPWKQQALNGQIIDVGIMSVLSPFTDCNLSDTVSVKIRIGNFGNVSLSNIPITYKINNGTSVIDTVSNTTILPGKTLNYTFKTKAKLSALGTYKITVFTKMAKDSVLANDSTSVTIQHLPNVSAPSNLIPANNSTGHDNAVALSWTSVTNTTGYDLYIWKTNNVMPSTPSVSNISQIVYTVNNLEYGTQYKWKVVARRVSCKAESVVQSFTTRQLPDLIIESITVPQTAVSETDIVVNFKVKNQGIGGTGSVGWYDVVYLSDQPNLNTGSEIYYIASSSNLSALTSGQSYQTQNYTFRLPQGAQGNYYVIVKTNDYRSLTEGNTTNNQSVSNPIKVSLAPPPDLQVSSVIVSPLNTFSEDEVIVTYNVKNLGTGITTNKHWYDYIYLTKDEVLNQNTATLLYTYSRNQALAVNGEYTVSTKVKLPARISGTYYVHVATDRLNNVYEYNKEENNTNKSSALTVVQKPTPDLTVNSLSFSVDSVSNNQPITIQWITANDGAIAAQPYWDENIYLSSDAIFNNGNDLSVGSLNRSAVLNSLNSISGQQTINIPTSLKEGNYYFFVKTDASNYLYENPDENNNVSKVSSVITVVNADLKPTLINASATAQSEQSIVVQWKVKNDSRANIINSTWTDRVYLSANTTFEYGTDILLGSASLSQLLAKGSEYNKQVSVTLPEGISGKYYLLLITDDNNNIFEKFENNNIFTKAITISLAPWPDLQITSIVAPSIDTVGTTINVQYTLKNSGTGNISNKNWTDYIYLTPSNNANEASLILIGKVRENRSLASGQTSIQKTSFTLPSLAVGKYYMVIKTDLDKEVFENTGEDNNLLISLKLLELKQIIIQPIDLSLSTGKILSNTVVAGQTVNIEWTVKNNSAYPTSVSSWRDAIYLSNSSVLNTYAELLSTVSINNTLSAGGTYTQTATVTIPQTASGNLYILVNTDRDNQNNDPSRGNNTLALNTGSGGQTVVITTSPPADLVAKSLTVPSQGTLSQPIEVSFTIKNQGTGSTPADTWVDQLYLSTDMTLGNGNDILIGTFQHTGSQTAGTEYTTKGQVFLPNNVSGNYIILLKTDAYDNVFERNNEGNNLAFANIYINPQQPSDLFASDISVPTTPQYAGTNTTISWQLKNIGTNNANGYLREAIYLSKDSTVDASDVLFGVLDQYAYLPTQASEKRSLTKLLSNITVGEYFVIVKTDILNNIVESNEDNNLAIAVSKLKVSVKELPIGKLTGDTLVNNTPLYYQISVPANLVGETLSILLKGDSVQNATNRVFLSLNNVPDANHYDFASTIPFKANQEIIVPALSSGIYYLAGFGIHPSKEKQAISLLAKIIPFSITSVNSNKGGNTGSVTVKIEGAKFEKGMTISLSGQNKVYTATNVYYIDQSKLFATFNLSAAPLGLYTVILKKQNNSTTQLKNGFEVINGSPGGVDGSSLFTCSIQNIGFDDNIGLDIIRPESIRRNQVAKITIVYTNNGNVDIPVQTRMFLSLGGAPINFSPEFSKQIQELVLDFKESDGPPDVIRAGASGFINIYSKATAPLSFIITK</sequence>
<dbReference type="Gene3D" id="2.60.40.10">
    <property type="entry name" value="Immunoglobulins"/>
    <property type="match status" value="10"/>
</dbReference>
<keyword evidence="4" id="KW-1185">Reference proteome</keyword>
<dbReference type="RefSeq" id="WP_323689338.1">
    <property type="nucleotide sequence ID" value="NZ_JAYGIM010000019.1"/>
</dbReference>
<keyword evidence="1" id="KW-0732">Signal</keyword>
<feature type="chain" id="PRO_5045922011" evidence="1">
    <location>
        <begin position="29"/>
        <end position="2520"/>
    </location>
</feature>
<organism evidence="3 4">
    <name type="scientific">Arcicella lustrica</name>
    <dbReference type="NCBI Taxonomy" id="2984196"/>
    <lineage>
        <taxon>Bacteria</taxon>
        <taxon>Pseudomonadati</taxon>
        <taxon>Bacteroidota</taxon>
        <taxon>Cytophagia</taxon>
        <taxon>Cytophagales</taxon>
        <taxon>Flectobacillaceae</taxon>
        <taxon>Arcicella</taxon>
    </lineage>
</organism>
<dbReference type="PROSITE" id="PS50853">
    <property type="entry name" value="FN3"/>
    <property type="match status" value="1"/>
</dbReference>
<dbReference type="Pfam" id="PF07705">
    <property type="entry name" value="CARDB"/>
    <property type="match status" value="6"/>
</dbReference>
<name>A0ABU5SPH3_9BACT</name>
<dbReference type="SUPFAM" id="SSF49265">
    <property type="entry name" value="Fibronectin type III"/>
    <property type="match status" value="1"/>
</dbReference>
<proteinExistence type="predicted"/>
<accession>A0ABU5SPH3</accession>
<gene>
    <name evidence="3" type="ORF">VB798_21665</name>
</gene>
<comment type="caution">
    <text evidence="3">The sequence shown here is derived from an EMBL/GenBank/DDBJ whole genome shotgun (WGS) entry which is preliminary data.</text>
</comment>
<feature type="domain" description="Fibronectin type-III" evidence="2">
    <location>
        <begin position="1105"/>
        <end position="1196"/>
    </location>
</feature>
<dbReference type="SMART" id="SM00710">
    <property type="entry name" value="PbH1"/>
    <property type="match status" value="12"/>
</dbReference>
<dbReference type="InterPro" id="IPR003961">
    <property type="entry name" value="FN3_dom"/>
</dbReference>
<dbReference type="Pfam" id="PF13229">
    <property type="entry name" value="Beta_helix"/>
    <property type="match status" value="1"/>
</dbReference>